<dbReference type="EMBL" id="JAPZBT010000001">
    <property type="protein sequence ID" value="KAJ5382954.1"/>
    <property type="molecule type" value="Genomic_DNA"/>
</dbReference>
<reference evidence="2" key="2">
    <citation type="journal article" date="2023" name="IMA Fungus">
        <title>Comparative genomic study of the Penicillium genus elucidates a diverse pangenome and 15 lateral gene transfer events.</title>
        <authorList>
            <person name="Petersen C."/>
            <person name="Sorensen T."/>
            <person name="Nielsen M.R."/>
            <person name="Sondergaard T.E."/>
            <person name="Sorensen J.L."/>
            <person name="Fitzpatrick D.A."/>
            <person name="Frisvad J.C."/>
            <person name="Nielsen K.L."/>
        </authorList>
    </citation>
    <scope>NUCLEOTIDE SEQUENCE</scope>
    <source>
        <strain evidence="2">IBT 3081</strain>
    </source>
</reference>
<dbReference type="AlphaFoldDB" id="A0A9W9SSZ0"/>
<gene>
    <name evidence="2" type="ORF">N7517_000865</name>
</gene>
<keyword evidence="1" id="KW-0472">Membrane</keyword>
<name>A0A9W9SSZ0_9EURO</name>
<accession>A0A9W9SSZ0</accession>
<evidence type="ECO:0000256" key="1">
    <source>
        <dbReference type="SAM" id="Phobius"/>
    </source>
</evidence>
<dbReference type="RefSeq" id="XP_056582730.1">
    <property type="nucleotide sequence ID" value="XM_056718595.1"/>
</dbReference>
<evidence type="ECO:0000313" key="2">
    <source>
        <dbReference type="EMBL" id="KAJ5382954.1"/>
    </source>
</evidence>
<protein>
    <submittedName>
        <fullName evidence="2">Uncharacterized protein</fullName>
    </submittedName>
</protein>
<evidence type="ECO:0000313" key="3">
    <source>
        <dbReference type="Proteomes" id="UP001147752"/>
    </source>
</evidence>
<sequence length="64" mass="6806">MVAVLSVDLGGSWQGQGSIAKLAMRSRHLVGLFLSVVALSSVLQAARAFLQDAKSVTEDQHQII</sequence>
<keyword evidence="1" id="KW-0812">Transmembrane</keyword>
<keyword evidence="3" id="KW-1185">Reference proteome</keyword>
<reference evidence="2" key="1">
    <citation type="submission" date="2022-12" db="EMBL/GenBank/DDBJ databases">
        <authorList>
            <person name="Petersen C."/>
        </authorList>
    </citation>
    <scope>NUCLEOTIDE SEQUENCE</scope>
    <source>
        <strain evidence="2">IBT 3081</strain>
    </source>
</reference>
<comment type="caution">
    <text evidence="2">The sequence shown here is derived from an EMBL/GenBank/DDBJ whole genome shotgun (WGS) entry which is preliminary data.</text>
</comment>
<dbReference type="GeneID" id="81457778"/>
<keyword evidence="1" id="KW-1133">Transmembrane helix</keyword>
<feature type="transmembrane region" description="Helical" evidence="1">
    <location>
        <begin position="29"/>
        <end position="50"/>
    </location>
</feature>
<organism evidence="2 3">
    <name type="scientific">Penicillium concentricum</name>
    <dbReference type="NCBI Taxonomy" id="293559"/>
    <lineage>
        <taxon>Eukaryota</taxon>
        <taxon>Fungi</taxon>
        <taxon>Dikarya</taxon>
        <taxon>Ascomycota</taxon>
        <taxon>Pezizomycotina</taxon>
        <taxon>Eurotiomycetes</taxon>
        <taxon>Eurotiomycetidae</taxon>
        <taxon>Eurotiales</taxon>
        <taxon>Aspergillaceae</taxon>
        <taxon>Penicillium</taxon>
    </lineage>
</organism>
<proteinExistence type="predicted"/>
<dbReference type="Proteomes" id="UP001147752">
    <property type="component" value="Unassembled WGS sequence"/>
</dbReference>